<dbReference type="AlphaFoldDB" id="A0A1L9RRK2"/>
<organism evidence="1 2">
    <name type="scientific">Aspergillus wentii DTO 134E9</name>
    <dbReference type="NCBI Taxonomy" id="1073089"/>
    <lineage>
        <taxon>Eukaryota</taxon>
        <taxon>Fungi</taxon>
        <taxon>Dikarya</taxon>
        <taxon>Ascomycota</taxon>
        <taxon>Pezizomycotina</taxon>
        <taxon>Eurotiomycetes</taxon>
        <taxon>Eurotiomycetidae</taxon>
        <taxon>Eurotiales</taxon>
        <taxon>Aspergillaceae</taxon>
        <taxon>Aspergillus</taxon>
        <taxon>Aspergillus subgen. Cremei</taxon>
    </lineage>
</organism>
<keyword evidence="2" id="KW-1185">Reference proteome</keyword>
<gene>
    <name evidence="1" type="ORF">ASPWEDRAFT_39172</name>
</gene>
<sequence>MVKVTSLRGFNVRRGPNGVYGIDIIQEPDDPYYIGTAPSGTHEFTIRLDKISKVVGVFDDRRMMDLGILDIAKKAYKIQNRAVGGICEQLQNQGLYTSPSRVEVKKWLYI</sequence>
<accession>A0A1L9RRK2</accession>
<dbReference type="VEuPathDB" id="FungiDB:ASPWEDRAFT_39172"/>
<evidence type="ECO:0000313" key="2">
    <source>
        <dbReference type="Proteomes" id="UP000184383"/>
    </source>
</evidence>
<evidence type="ECO:0000313" key="1">
    <source>
        <dbReference type="EMBL" id="OJJ37478.1"/>
    </source>
</evidence>
<dbReference type="EMBL" id="KV878211">
    <property type="protein sequence ID" value="OJJ37478.1"/>
    <property type="molecule type" value="Genomic_DNA"/>
</dbReference>
<protein>
    <submittedName>
        <fullName evidence="1">Uncharacterized protein</fullName>
    </submittedName>
</protein>
<dbReference type="GeneID" id="63750895"/>
<dbReference type="Proteomes" id="UP000184383">
    <property type="component" value="Unassembled WGS sequence"/>
</dbReference>
<name>A0A1L9RRK2_ASPWE</name>
<dbReference type="RefSeq" id="XP_040691154.1">
    <property type="nucleotide sequence ID" value="XM_040835047.1"/>
</dbReference>
<feature type="non-terminal residue" evidence="1">
    <location>
        <position position="110"/>
    </location>
</feature>
<proteinExistence type="predicted"/>
<reference evidence="2" key="1">
    <citation type="journal article" date="2017" name="Genome Biol.">
        <title>Comparative genomics reveals high biological diversity and specific adaptations in the industrially and medically important fungal genus Aspergillus.</title>
        <authorList>
            <person name="de Vries R.P."/>
            <person name="Riley R."/>
            <person name="Wiebenga A."/>
            <person name="Aguilar-Osorio G."/>
            <person name="Amillis S."/>
            <person name="Uchima C.A."/>
            <person name="Anderluh G."/>
            <person name="Asadollahi M."/>
            <person name="Askin M."/>
            <person name="Barry K."/>
            <person name="Battaglia E."/>
            <person name="Bayram O."/>
            <person name="Benocci T."/>
            <person name="Braus-Stromeyer S.A."/>
            <person name="Caldana C."/>
            <person name="Canovas D."/>
            <person name="Cerqueira G.C."/>
            <person name="Chen F."/>
            <person name="Chen W."/>
            <person name="Choi C."/>
            <person name="Clum A."/>
            <person name="Dos Santos R.A."/>
            <person name="Damasio A.R."/>
            <person name="Diallinas G."/>
            <person name="Emri T."/>
            <person name="Fekete E."/>
            <person name="Flipphi M."/>
            <person name="Freyberg S."/>
            <person name="Gallo A."/>
            <person name="Gournas C."/>
            <person name="Habgood R."/>
            <person name="Hainaut M."/>
            <person name="Harispe M.L."/>
            <person name="Henrissat B."/>
            <person name="Hilden K.S."/>
            <person name="Hope R."/>
            <person name="Hossain A."/>
            <person name="Karabika E."/>
            <person name="Karaffa L."/>
            <person name="Karanyi Z."/>
            <person name="Krasevec N."/>
            <person name="Kuo A."/>
            <person name="Kusch H."/>
            <person name="LaButti K."/>
            <person name="Lagendijk E.L."/>
            <person name="Lapidus A."/>
            <person name="Levasseur A."/>
            <person name="Lindquist E."/>
            <person name="Lipzen A."/>
            <person name="Logrieco A.F."/>
            <person name="MacCabe A."/>
            <person name="Maekelae M.R."/>
            <person name="Malavazi I."/>
            <person name="Melin P."/>
            <person name="Meyer V."/>
            <person name="Mielnichuk N."/>
            <person name="Miskei M."/>
            <person name="Molnar A.P."/>
            <person name="Mule G."/>
            <person name="Ngan C.Y."/>
            <person name="Orejas M."/>
            <person name="Orosz E."/>
            <person name="Ouedraogo J.P."/>
            <person name="Overkamp K.M."/>
            <person name="Park H.-S."/>
            <person name="Perrone G."/>
            <person name="Piumi F."/>
            <person name="Punt P.J."/>
            <person name="Ram A.F."/>
            <person name="Ramon A."/>
            <person name="Rauscher S."/>
            <person name="Record E."/>
            <person name="Riano-Pachon D.M."/>
            <person name="Robert V."/>
            <person name="Roehrig J."/>
            <person name="Ruller R."/>
            <person name="Salamov A."/>
            <person name="Salih N.S."/>
            <person name="Samson R.A."/>
            <person name="Sandor E."/>
            <person name="Sanguinetti M."/>
            <person name="Schuetze T."/>
            <person name="Sepcic K."/>
            <person name="Shelest E."/>
            <person name="Sherlock G."/>
            <person name="Sophianopoulou V."/>
            <person name="Squina F.M."/>
            <person name="Sun H."/>
            <person name="Susca A."/>
            <person name="Todd R.B."/>
            <person name="Tsang A."/>
            <person name="Unkles S.E."/>
            <person name="van de Wiele N."/>
            <person name="van Rossen-Uffink D."/>
            <person name="Oliveira J.V."/>
            <person name="Vesth T.C."/>
            <person name="Visser J."/>
            <person name="Yu J.-H."/>
            <person name="Zhou M."/>
            <person name="Andersen M.R."/>
            <person name="Archer D.B."/>
            <person name="Baker S.E."/>
            <person name="Benoit I."/>
            <person name="Brakhage A.A."/>
            <person name="Braus G.H."/>
            <person name="Fischer R."/>
            <person name="Frisvad J.C."/>
            <person name="Goldman G.H."/>
            <person name="Houbraken J."/>
            <person name="Oakley B."/>
            <person name="Pocsi I."/>
            <person name="Scazzocchio C."/>
            <person name="Seiboth B."/>
            <person name="vanKuyk P.A."/>
            <person name="Wortman J."/>
            <person name="Dyer P.S."/>
            <person name="Grigoriev I.V."/>
        </authorList>
    </citation>
    <scope>NUCLEOTIDE SEQUENCE [LARGE SCALE GENOMIC DNA]</scope>
    <source>
        <strain evidence="2">DTO 134E9</strain>
    </source>
</reference>